<reference evidence="6" key="1">
    <citation type="submission" date="2021-02" db="EMBL/GenBank/DDBJ databases">
        <authorList>
            <person name="Nowell W R."/>
        </authorList>
    </citation>
    <scope>NUCLEOTIDE SEQUENCE</scope>
</reference>
<dbReference type="GO" id="GO:0004252">
    <property type="term" value="F:serine-type endopeptidase activity"/>
    <property type="evidence" value="ECO:0007669"/>
    <property type="project" value="InterPro"/>
</dbReference>
<sequence length="389" mass="43139">MVLLHGKLVIAGDMTVGKTAICHVAANDANAFPKSYNCTNMADLVPKQIRVPDSDDTVLFFVACLYLSRSSVQAVIFSCRYTAPCGCSRYNANINARIVGGERAPSHSWSWMASLRLNFTSHQCGAIIFSDNFVLTAAHCVRLFASAPSTLSIVIDTDTLNTQEGQRLSLSTISIHPSYNFSTRENDIAILRLSKPIDFNDVNIAKICLPNVSKSEEHRYPIINRSLVAIGWGHMSFNGSMSYTLRQVTVKTIGEKENMCKNSIYNVKLQFCAAVNDSEKDTCQGDSGGPLMYYSEEEQVWVLAGITSYGRGCALSNYAGIYTRVSAYTNWIQSIVDDDGMVTIQQNGSITMKDINIAQIYLPDVMKLQKMRYPESHYPLVIFGWDITT</sequence>
<evidence type="ECO:0000313" key="7">
    <source>
        <dbReference type="Proteomes" id="UP000663866"/>
    </source>
</evidence>
<dbReference type="Gene3D" id="3.40.50.300">
    <property type="entry name" value="P-loop containing nucleotide triphosphate hydrolases"/>
    <property type="match status" value="1"/>
</dbReference>
<dbReference type="GO" id="GO:0006508">
    <property type="term" value="P:proteolysis"/>
    <property type="evidence" value="ECO:0007669"/>
    <property type="project" value="UniProtKB-KW"/>
</dbReference>
<keyword evidence="7" id="KW-1185">Reference proteome</keyword>
<dbReference type="SUPFAM" id="SSF50494">
    <property type="entry name" value="Trypsin-like serine proteases"/>
    <property type="match status" value="1"/>
</dbReference>
<keyword evidence="4" id="KW-0645">Protease</keyword>
<dbReference type="PROSITE" id="PS50240">
    <property type="entry name" value="TRYPSIN_DOM"/>
    <property type="match status" value="1"/>
</dbReference>
<dbReference type="Pfam" id="PF00089">
    <property type="entry name" value="Trypsin"/>
    <property type="match status" value="1"/>
</dbReference>
<evidence type="ECO:0000256" key="3">
    <source>
        <dbReference type="ARBA" id="ARBA00023157"/>
    </source>
</evidence>
<accession>A0A818YMP0</accession>
<dbReference type="PANTHER" id="PTHR24252">
    <property type="entry name" value="ACROSIN-RELATED"/>
    <property type="match status" value="1"/>
</dbReference>
<evidence type="ECO:0000256" key="4">
    <source>
        <dbReference type="RuleBase" id="RU363034"/>
    </source>
</evidence>
<dbReference type="FunFam" id="2.40.10.10:FF:000047">
    <property type="entry name" value="Trypsin eta"/>
    <property type="match status" value="1"/>
</dbReference>
<name>A0A818YMP0_9BILA</name>
<protein>
    <recommendedName>
        <fullName evidence="5">Peptidase S1 domain-containing protein</fullName>
    </recommendedName>
</protein>
<gene>
    <name evidence="6" type="ORF">OVN521_LOCUS1194</name>
</gene>
<evidence type="ECO:0000256" key="1">
    <source>
        <dbReference type="ARBA" id="ARBA00004613"/>
    </source>
</evidence>
<dbReference type="AlphaFoldDB" id="A0A818YMP0"/>
<comment type="subcellular location">
    <subcellularLocation>
        <location evidence="1">Secreted</location>
    </subcellularLocation>
</comment>
<dbReference type="Proteomes" id="UP000663866">
    <property type="component" value="Unassembled WGS sequence"/>
</dbReference>
<dbReference type="SMART" id="SM00020">
    <property type="entry name" value="Tryp_SPc"/>
    <property type="match status" value="1"/>
</dbReference>
<dbReference type="InterPro" id="IPR001314">
    <property type="entry name" value="Peptidase_S1A"/>
</dbReference>
<keyword evidence="3" id="KW-1015">Disulfide bond</keyword>
<keyword evidence="4" id="KW-0720">Serine protease</keyword>
<dbReference type="GO" id="GO:0005576">
    <property type="term" value="C:extracellular region"/>
    <property type="evidence" value="ECO:0007669"/>
    <property type="project" value="UniProtKB-SubCell"/>
</dbReference>
<dbReference type="InterPro" id="IPR033116">
    <property type="entry name" value="TRYPSIN_SER"/>
</dbReference>
<keyword evidence="4" id="KW-0378">Hydrolase</keyword>
<dbReference type="GO" id="GO:0051604">
    <property type="term" value="P:protein maturation"/>
    <property type="evidence" value="ECO:0007669"/>
    <property type="project" value="UniProtKB-ARBA"/>
</dbReference>
<dbReference type="PROSITE" id="PS00135">
    <property type="entry name" value="TRYPSIN_SER"/>
    <property type="match status" value="1"/>
</dbReference>
<dbReference type="Gene3D" id="2.40.10.10">
    <property type="entry name" value="Trypsin-like serine proteases"/>
    <property type="match status" value="1"/>
</dbReference>
<dbReference type="EMBL" id="CAJOBG010000077">
    <property type="protein sequence ID" value="CAF3752129.1"/>
    <property type="molecule type" value="Genomic_DNA"/>
</dbReference>
<dbReference type="PROSITE" id="PS00134">
    <property type="entry name" value="TRYPSIN_HIS"/>
    <property type="match status" value="1"/>
</dbReference>
<dbReference type="InterPro" id="IPR043504">
    <property type="entry name" value="Peptidase_S1_PA_chymotrypsin"/>
</dbReference>
<proteinExistence type="predicted"/>
<dbReference type="CDD" id="cd00190">
    <property type="entry name" value="Tryp_SPc"/>
    <property type="match status" value="1"/>
</dbReference>
<organism evidence="6 7">
    <name type="scientific">Rotaria magnacalcarata</name>
    <dbReference type="NCBI Taxonomy" id="392030"/>
    <lineage>
        <taxon>Eukaryota</taxon>
        <taxon>Metazoa</taxon>
        <taxon>Spiralia</taxon>
        <taxon>Gnathifera</taxon>
        <taxon>Rotifera</taxon>
        <taxon>Eurotatoria</taxon>
        <taxon>Bdelloidea</taxon>
        <taxon>Philodinida</taxon>
        <taxon>Philodinidae</taxon>
        <taxon>Rotaria</taxon>
    </lineage>
</organism>
<dbReference type="InterPro" id="IPR009003">
    <property type="entry name" value="Peptidase_S1_PA"/>
</dbReference>
<keyword evidence="2" id="KW-0964">Secreted</keyword>
<dbReference type="InterPro" id="IPR027417">
    <property type="entry name" value="P-loop_NTPase"/>
</dbReference>
<evidence type="ECO:0000256" key="2">
    <source>
        <dbReference type="ARBA" id="ARBA00022525"/>
    </source>
</evidence>
<dbReference type="InterPro" id="IPR018114">
    <property type="entry name" value="TRYPSIN_HIS"/>
</dbReference>
<feature type="domain" description="Peptidase S1" evidence="5">
    <location>
        <begin position="98"/>
        <end position="337"/>
    </location>
</feature>
<dbReference type="PRINTS" id="PR00722">
    <property type="entry name" value="CHYMOTRYPSIN"/>
</dbReference>
<dbReference type="InterPro" id="IPR001254">
    <property type="entry name" value="Trypsin_dom"/>
</dbReference>
<dbReference type="PANTHER" id="PTHR24252:SF7">
    <property type="entry name" value="HYALIN"/>
    <property type="match status" value="1"/>
</dbReference>
<evidence type="ECO:0000313" key="6">
    <source>
        <dbReference type="EMBL" id="CAF3752129.1"/>
    </source>
</evidence>
<comment type="caution">
    <text evidence="6">The sequence shown here is derived from an EMBL/GenBank/DDBJ whole genome shotgun (WGS) entry which is preliminary data.</text>
</comment>
<evidence type="ECO:0000259" key="5">
    <source>
        <dbReference type="PROSITE" id="PS50240"/>
    </source>
</evidence>